<dbReference type="AlphaFoldDB" id="A0A1E3VPM7"/>
<evidence type="ECO:0000313" key="3">
    <source>
        <dbReference type="EMBL" id="ODR95271.1"/>
    </source>
</evidence>
<protein>
    <recommendedName>
        <fullName evidence="2">Activator of Hsp90 ATPase homologue 1/2-like C-terminal domain-containing protein</fullName>
    </recommendedName>
</protein>
<organism evidence="3 4">
    <name type="scientific">Methyloceanibacter stevinii</name>
    <dbReference type="NCBI Taxonomy" id="1774970"/>
    <lineage>
        <taxon>Bacteria</taxon>
        <taxon>Pseudomonadati</taxon>
        <taxon>Pseudomonadota</taxon>
        <taxon>Alphaproteobacteria</taxon>
        <taxon>Hyphomicrobiales</taxon>
        <taxon>Hyphomicrobiaceae</taxon>
        <taxon>Methyloceanibacter</taxon>
    </lineage>
</organism>
<dbReference type="Gene3D" id="3.30.530.20">
    <property type="match status" value="1"/>
</dbReference>
<dbReference type="Pfam" id="PF08327">
    <property type="entry name" value="AHSA1"/>
    <property type="match status" value="1"/>
</dbReference>
<feature type="domain" description="Activator of Hsp90 ATPase homologue 1/2-like C-terminal" evidence="2">
    <location>
        <begin position="16"/>
        <end position="149"/>
    </location>
</feature>
<dbReference type="RefSeq" id="WP_069444562.1">
    <property type="nucleotide sequence ID" value="NZ_LPWE01000011.1"/>
</dbReference>
<dbReference type="STRING" id="1774970.AUC70_06165"/>
<dbReference type="InterPro" id="IPR013538">
    <property type="entry name" value="ASHA1/2-like_C"/>
</dbReference>
<dbReference type="CDD" id="cd07814">
    <property type="entry name" value="SRPBCC_CalC_Aha1-like"/>
    <property type="match status" value="1"/>
</dbReference>
<evidence type="ECO:0000256" key="1">
    <source>
        <dbReference type="ARBA" id="ARBA00006817"/>
    </source>
</evidence>
<name>A0A1E3VPM7_9HYPH</name>
<dbReference type="EMBL" id="LPWE01000011">
    <property type="protein sequence ID" value="ODR95271.1"/>
    <property type="molecule type" value="Genomic_DNA"/>
</dbReference>
<gene>
    <name evidence="3" type="ORF">AUC70_06165</name>
</gene>
<accession>A0A1E3VPM7</accession>
<keyword evidence="4" id="KW-1185">Reference proteome</keyword>
<evidence type="ECO:0000313" key="4">
    <source>
        <dbReference type="Proteomes" id="UP000094172"/>
    </source>
</evidence>
<reference evidence="3 4" key="1">
    <citation type="journal article" date="2016" name="Environ. Microbiol.">
        <title>New Methyloceanibacter diversity from North Sea sediments includes methanotroph containing solely the soluble methane monooxygenase.</title>
        <authorList>
            <person name="Vekeman B."/>
            <person name="Kerckhof F.M."/>
            <person name="Cremers G."/>
            <person name="de Vos P."/>
            <person name="Vandamme P."/>
            <person name="Boon N."/>
            <person name="Op den Camp H.J."/>
            <person name="Heylen K."/>
        </authorList>
    </citation>
    <scope>NUCLEOTIDE SEQUENCE [LARGE SCALE GENOMIC DNA]</scope>
    <source>
        <strain evidence="3 4">R-67176</strain>
    </source>
</reference>
<dbReference type="Proteomes" id="UP000094172">
    <property type="component" value="Unassembled WGS sequence"/>
</dbReference>
<evidence type="ECO:0000259" key="2">
    <source>
        <dbReference type="Pfam" id="PF08327"/>
    </source>
</evidence>
<comment type="caution">
    <text evidence="3">The sequence shown here is derived from an EMBL/GenBank/DDBJ whole genome shotgun (WGS) entry which is preliminary data.</text>
</comment>
<comment type="similarity">
    <text evidence="1">Belongs to the AHA1 family.</text>
</comment>
<dbReference type="InterPro" id="IPR023393">
    <property type="entry name" value="START-like_dom_sf"/>
</dbReference>
<dbReference type="SUPFAM" id="SSF55961">
    <property type="entry name" value="Bet v1-like"/>
    <property type="match status" value="1"/>
</dbReference>
<proteinExistence type="inferred from homology"/>
<sequence>MTVAAEDVLEIRRVINASPDAVFDAWTTPALVEAWWGPHGYLTRVIELDAVVGGQFLFQMTAPSGASCPMSGTYTKVERPRRLAFEVAEHCIADIPHDVREPSGPSHVDITFKGNGETTEIVLRQKGLAADYRMLANGGWCQSLERTAEVLLRG</sequence>